<feature type="transmembrane region" description="Helical" evidence="6">
    <location>
        <begin position="26"/>
        <end position="47"/>
    </location>
</feature>
<evidence type="ECO:0000259" key="7">
    <source>
        <dbReference type="Pfam" id="PF00892"/>
    </source>
</evidence>
<evidence type="ECO:0000256" key="1">
    <source>
        <dbReference type="ARBA" id="ARBA00004141"/>
    </source>
</evidence>
<feature type="transmembrane region" description="Helical" evidence="6">
    <location>
        <begin position="59"/>
        <end position="80"/>
    </location>
</feature>
<dbReference type="AlphaFoldDB" id="A0A2R8BEM3"/>
<feature type="transmembrane region" description="Helical" evidence="6">
    <location>
        <begin position="144"/>
        <end position="160"/>
    </location>
</feature>
<reference evidence="8 9" key="1">
    <citation type="submission" date="2018-03" db="EMBL/GenBank/DDBJ databases">
        <authorList>
            <person name="Keele B.F."/>
        </authorList>
    </citation>
    <scope>NUCLEOTIDE SEQUENCE [LARGE SCALE GENOMIC DNA]</scope>
    <source>
        <strain evidence="8 9">CECT 8599</strain>
    </source>
</reference>
<evidence type="ECO:0000256" key="2">
    <source>
        <dbReference type="ARBA" id="ARBA00009853"/>
    </source>
</evidence>
<proteinExistence type="inferred from homology"/>
<feature type="transmembrane region" description="Helical" evidence="6">
    <location>
        <begin position="118"/>
        <end position="137"/>
    </location>
</feature>
<dbReference type="Pfam" id="PF00892">
    <property type="entry name" value="EamA"/>
    <property type="match status" value="2"/>
</dbReference>
<sequence length="327" mass="35210">MDAYRLMSLCGAMTVTPETSQPTDRILAGVALMLGFCLTAPLLDVAAKLASSSVPVGQITAARFVVQCILMAPFIWVMGLSLRVARGQRLALLFRAILLLVATFCFITAIRVMPLADALAIVFVAPFIVLLVGKYYLGEDVGPRRVGAAVVGFVGVLFVIQPSFAAFGAVAFIPLGTAVAFAFYILLTRGLSRRMHPVTLQFHTGLIASLLCIPILIVAQGSGSEQFDPVWPTGIAWVWLLGVGFFATLSHMMMTYALSLAPSATLAPLQYFELPVATLFGYLVFQDFPNILSLIGIAIIIGAGLYMIHRERVTARQLMTERAAPPI</sequence>
<dbReference type="InterPro" id="IPR037185">
    <property type="entry name" value="EmrE-like"/>
</dbReference>
<evidence type="ECO:0000313" key="9">
    <source>
        <dbReference type="Proteomes" id="UP000244880"/>
    </source>
</evidence>
<evidence type="ECO:0000256" key="3">
    <source>
        <dbReference type="ARBA" id="ARBA00022692"/>
    </source>
</evidence>
<feature type="transmembrane region" description="Helical" evidence="6">
    <location>
        <begin position="234"/>
        <end position="254"/>
    </location>
</feature>
<organism evidence="8 9">
    <name type="scientific">Ascidiaceihabitans donghaensis</name>
    <dbReference type="NCBI Taxonomy" id="1510460"/>
    <lineage>
        <taxon>Bacteria</taxon>
        <taxon>Pseudomonadati</taxon>
        <taxon>Pseudomonadota</taxon>
        <taxon>Alphaproteobacteria</taxon>
        <taxon>Rhodobacterales</taxon>
        <taxon>Paracoccaceae</taxon>
        <taxon>Ascidiaceihabitans</taxon>
    </lineage>
</organism>
<evidence type="ECO:0000256" key="5">
    <source>
        <dbReference type="ARBA" id="ARBA00023136"/>
    </source>
</evidence>
<dbReference type="GO" id="GO:0016020">
    <property type="term" value="C:membrane"/>
    <property type="evidence" value="ECO:0007669"/>
    <property type="project" value="UniProtKB-SubCell"/>
</dbReference>
<dbReference type="SUPFAM" id="SSF103481">
    <property type="entry name" value="Multidrug resistance efflux transporter EmrE"/>
    <property type="match status" value="2"/>
</dbReference>
<dbReference type="Proteomes" id="UP000244880">
    <property type="component" value="Unassembled WGS sequence"/>
</dbReference>
<feature type="transmembrane region" description="Helical" evidence="6">
    <location>
        <begin position="92"/>
        <end position="112"/>
    </location>
</feature>
<comment type="similarity">
    <text evidence="2">Belongs to the drug/metabolite transporter (DMT) superfamily. 10 TMS drug/metabolite exporter (DME) (TC 2.A.7.3) family.</text>
</comment>
<feature type="domain" description="EamA" evidence="7">
    <location>
        <begin position="175"/>
        <end position="303"/>
    </location>
</feature>
<protein>
    <submittedName>
        <fullName evidence="8">Riboflavin transporter</fullName>
    </submittedName>
</protein>
<accession>A0A2R8BEM3</accession>
<feature type="transmembrane region" description="Helical" evidence="6">
    <location>
        <begin position="166"/>
        <end position="187"/>
    </location>
</feature>
<comment type="subcellular location">
    <subcellularLocation>
        <location evidence="1">Membrane</location>
        <topology evidence="1">Multi-pass membrane protein</topology>
    </subcellularLocation>
</comment>
<dbReference type="PANTHER" id="PTHR22911">
    <property type="entry name" value="ACYL-MALONYL CONDENSING ENZYME-RELATED"/>
    <property type="match status" value="1"/>
</dbReference>
<feature type="transmembrane region" description="Helical" evidence="6">
    <location>
        <begin position="199"/>
        <end position="222"/>
    </location>
</feature>
<keyword evidence="9" id="KW-1185">Reference proteome</keyword>
<name>A0A2R8BEM3_9RHOB</name>
<dbReference type="PANTHER" id="PTHR22911:SF6">
    <property type="entry name" value="SOLUTE CARRIER FAMILY 35 MEMBER G1"/>
    <property type="match status" value="1"/>
</dbReference>
<feature type="transmembrane region" description="Helical" evidence="6">
    <location>
        <begin position="291"/>
        <end position="309"/>
    </location>
</feature>
<feature type="transmembrane region" description="Helical" evidence="6">
    <location>
        <begin position="266"/>
        <end position="285"/>
    </location>
</feature>
<feature type="domain" description="EamA" evidence="7">
    <location>
        <begin position="28"/>
        <end position="160"/>
    </location>
</feature>
<dbReference type="InterPro" id="IPR000620">
    <property type="entry name" value="EamA_dom"/>
</dbReference>
<evidence type="ECO:0000256" key="4">
    <source>
        <dbReference type="ARBA" id="ARBA00022989"/>
    </source>
</evidence>
<keyword evidence="5 6" id="KW-0472">Membrane</keyword>
<evidence type="ECO:0000313" key="8">
    <source>
        <dbReference type="EMBL" id="SPH21400.1"/>
    </source>
</evidence>
<evidence type="ECO:0000256" key="6">
    <source>
        <dbReference type="SAM" id="Phobius"/>
    </source>
</evidence>
<dbReference type="EMBL" id="OMOR01000001">
    <property type="protein sequence ID" value="SPH21400.1"/>
    <property type="molecule type" value="Genomic_DNA"/>
</dbReference>
<keyword evidence="4 6" id="KW-1133">Transmembrane helix</keyword>
<keyword evidence="3 6" id="KW-0812">Transmembrane</keyword>
<gene>
    <name evidence="8" type="primary">ribN_7</name>
    <name evidence="8" type="ORF">ASD8599_02153</name>
</gene>